<evidence type="ECO:0000313" key="2">
    <source>
        <dbReference type="EMBL" id="KAE8958852.1"/>
    </source>
</evidence>
<feature type="chain" id="PRO_5036379568" evidence="1">
    <location>
        <begin position="16"/>
        <end position="50"/>
    </location>
</feature>
<dbReference type="OrthoDB" id="10270333at2759"/>
<comment type="caution">
    <text evidence="2">The sequence shown here is derived from an EMBL/GenBank/DDBJ whole genome shotgun (WGS) entry which is preliminary data.</text>
</comment>
<reference evidence="5 7" key="1">
    <citation type="submission" date="2018-09" db="EMBL/GenBank/DDBJ databases">
        <title>Genomic investigation of the strawberry pathogen Phytophthora fragariae indicates pathogenicity is determined by transcriptional variation in three key races.</title>
        <authorList>
            <person name="Adams T.M."/>
            <person name="Armitage A.D."/>
            <person name="Sobczyk M.K."/>
            <person name="Bates H.J."/>
            <person name="Dunwell J.M."/>
            <person name="Nellist C.F."/>
            <person name="Harrison R.J."/>
        </authorList>
    </citation>
    <scope>NUCLEOTIDE SEQUENCE [LARGE SCALE GENOMIC DNA]</scope>
    <source>
        <strain evidence="3 5">SCRP249</strain>
        <strain evidence="2 7">SCRP324</strain>
        <strain evidence="4 6">SCRP333</strain>
    </source>
</reference>
<dbReference type="Proteomes" id="UP000435112">
    <property type="component" value="Unassembled WGS sequence"/>
</dbReference>
<evidence type="ECO:0000313" key="3">
    <source>
        <dbReference type="EMBL" id="KAE8958981.1"/>
    </source>
</evidence>
<organism evidence="2 7">
    <name type="scientific">Phytophthora rubi</name>
    <dbReference type="NCBI Taxonomy" id="129364"/>
    <lineage>
        <taxon>Eukaryota</taxon>
        <taxon>Sar</taxon>
        <taxon>Stramenopiles</taxon>
        <taxon>Oomycota</taxon>
        <taxon>Peronosporomycetes</taxon>
        <taxon>Peronosporales</taxon>
        <taxon>Peronosporaceae</taxon>
        <taxon>Phytophthora</taxon>
    </lineage>
</organism>
<dbReference type="Proteomes" id="UP000434957">
    <property type="component" value="Unassembled WGS sequence"/>
</dbReference>
<sequence length="50" mass="5238">MICWVLGCLGKGSCATCQLGYCSALTAREVINESLSSGRGRRAMMHGSAT</sequence>
<feature type="signal peptide" evidence="1">
    <location>
        <begin position="1"/>
        <end position="15"/>
    </location>
</feature>
<evidence type="ECO:0000313" key="4">
    <source>
        <dbReference type="EMBL" id="KAE9266948.1"/>
    </source>
</evidence>
<name>A0A6A3GN75_9STRA</name>
<accession>A0A6A3GN75</accession>
<evidence type="ECO:0000313" key="6">
    <source>
        <dbReference type="Proteomes" id="UP000434957"/>
    </source>
</evidence>
<dbReference type="AlphaFoldDB" id="A0A6A3GN75"/>
<keyword evidence="6" id="KW-1185">Reference proteome</keyword>
<protein>
    <submittedName>
        <fullName evidence="2">Uncharacterized protein</fullName>
    </submittedName>
</protein>
<evidence type="ECO:0000256" key="1">
    <source>
        <dbReference type="SAM" id="SignalP"/>
    </source>
</evidence>
<gene>
    <name evidence="3" type="ORF">PR001_g30877</name>
    <name evidence="2" type="ORF">PR002_g30737</name>
    <name evidence="4" type="ORF">PR003_g31943</name>
</gene>
<dbReference type="EMBL" id="QXFV01007362">
    <property type="protein sequence ID" value="KAE8958981.1"/>
    <property type="molecule type" value="Genomic_DNA"/>
</dbReference>
<dbReference type="EMBL" id="QXFT01007176">
    <property type="protein sequence ID" value="KAE9266948.1"/>
    <property type="molecule type" value="Genomic_DNA"/>
</dbReference>
<evidence type="ECO:0000313" key="5">
    <source>
        <dbReference type="Proteomes" id="UP000429607"/>
    </source>
</evidence>
<keyword evidence="1" id="KW-0732">Signal</keyword>
<dbReference type="EMBL" id="QXFU01007266">
    <property type="protein sequence ID" value="KAE8958852.1"/>
    <property type="molecule type" value="Genomic_DNA"/>
</dbReference>
<dbReference type="Proteomes" id="UP000429607">
    <property type="component" value="Unassembled WGS sequence"/>
</dbReference>
<proteinExistence type="predicted"/>
<evidence type="ECO:0000313" key="7">
    <source>
        <dbReference type="Proteomes" id="UP000435112"/>
    </source>
</evidence>